<keyword evidence="3" id="KW-0520">NAD</keyword>
<accession>A0ABS1JIS1</accession>
<dbReference type="SUPFAM" id="SSF53720">
    <property type="entry name" value="ALDH-like"/>
    <property type="match status" value="1"/>
</dbReference>
<sequence>MSSTPASTLLEHFGLTATAAAAGGELGVHSPIDGAGIARLRTHSRDEVVQAVARSREAFLAWRSVPAPQRGELIRLFGEELRADKESLGRLVSIETGKILSEGLGEVQEMIDICDFAVGLSRQLYGLTIASERPAHRMMETWHPLGVVGVISAFNFPAAVWSWNFALAVVCGDPVVWKPSEKTPLTALACQAVFARAAKRFGAAPEGLSQVVIGPRDIGEVLVDDERVALLSATGSTRMGREVGPRVARRFGRCLLELGGNNAVIVTPSADLDLVVRGVAFAAAGTCGQRCTTTRRLIVHASVKDALLARLKKAYAALPIGNPLEPGVLVGPLIDGASFQAMQAALRSAQDEGGKVAGGERLLQDKYPSAFYVRPALVEMPAQTQTVRRETFAPILYVLAYEDFEEALRLHNDVPQGLSSSIFGNDLRETELFLSARGSDCGIANVNIGTSGAEIGGAFGGEKETGGGRESGSDAWKNYMRRATNTINYSRELPLAQGVRFDV</sequence>
<evidence type="ECO:0000256" key="2">
    <source>
        <dbReference type="ARBA" id="ARBA00023002"/>
    </source>
</evidence>
<keyword evidence="9" id="KW-1185">Reference proteome</keyword>
<dbReference type="PANTHER" id="PTHR43521">
    <property type="entry name" value="ALPHA-AMINOADIPIC SEMIALDEHYDE DEHYDROGENASE"/>
    <property type="match status" value="1"/>
</dbReference>
<name>A0ABS1JIS1_9BURK</name>
<dbReference type="InterPro" id="IPR016163">
    <property type="entry name" value="Ald_DH_C"/>
</dbReference>
<dbReference type="CDD" id="cd07130">
    <property type="entry name" value="ALDH_F7_AASADH"/>
    <property type="match status" value="1"/>
</dbReference>
<feature type="active site" evidence="5">
    <location>
        <position position="257"/>
    </location>
</feature>
<reference evidence="8 9" key="1">
    <citation type="journal article" date="2017" name="Int. J. Syst. Evol. Microbiol.">
        <title>Ramlibacter alkalitolerans sp. nov., alkali-tolerant bacterium isolated from soil of ginseng.</title>
        <authorList>
            <person name="Lee D.H."/>
            <person name="Cha C.J."/>
        </authorList>
    </citation>
    <scope>NUCLEOTIDE SEQUENCE [LARGE SCALE GENOMIC DNA]</scope>
    <source>
        <strain evidence="8 9">KACC 19305</strain>
    </source>
</reference>
<proteinExistence type="inferred from homology"/>
<evidence type="ECO:0000256" key="1">
    <source>
        <dbReference type="ARBA" id="ARBA00011881"/>
    </source>
</evidence>
<dbReference type="EMBL" id="JAEQND010000002">
    <property type="protein sequence ID" value="MBL0424122.1"/>
    <property type="molecule type" value="Genomic_DNA"/>
</dbReference>
<comment type="caution">
    <text evidence="8">The sequence shown here is derived from an EMBL/GenBank/DDBJ whole genome shotgun (WGS) entry which is preliminary data.</text>
</comment>
<dbReference type="InterPro" id="IPR044638">
    <property type="entry name" value="ALDH7A1-like"/>
</dbReference>
<evidence type="ECO:0000256" key="5">
    <source>
        <dbReference type="PROSITE-ProRule" id="PRU10007"/>
    </source>
</evidence>
<evidence type="ECO:0000256" key="6">
    <source>
        <dbReference type="RuleBase" id="RU003345"/>
    </source>
</evidence>
<evidence type="ECO:0000313" key="9">
    <source>
        <dbReference type="Proteomes" id="UP000622707"/>
    </source>
</evidence>
<gene>
    <name evidence="8" type="ORF">JI746_03295</name>
</gene>
<dbReference type="InterPro" id="IPR015590">
    <property type="entry name" value="Aldehyde_DH_dom"/>
</dbReference>
<dbReference type="EC" id="1.2.1.3" evidence="4"/>
<dbReference type="Gene3D" id="3.40.309.10">
    <property type="entry name" value="Aldehyde Dehydrogenase, Chain A, domain 2"/>
    <property type="match status" value="1"/>
</dbReference>
<dbReference type="PANTHER" id="PTHR43521:SF1">
    <property type="entry name" value="ALPHA-AMINOADIPIC SEMIALDEHYDE DEHYDROGENASE"/>
    <property type="match status" value="1"/>
</dbReference>
<comment type="subunit">
    <text evidence="1">Homotetramer.</text>
</comment>
<dbReference type="Pfam" id="PF00171">
    <property type="entry name" value="Aldedh"/>
    <property type="match status" value="1"/>
</dbReference>
<dbReference type="InterPro" id="IPR016162">
    <property type="entry name" value="Ald_DH_N"/>
</dbReference>
<dbReference type="RefSeq" id="WP_201687372.1">
    <property type="nucleotide sequence ID" value="NZ_JAEQND010000002.1"/>
</dbReference>
<keyword evidence="2 6" id="KW-0560">Oxidoreductase</keyword>
<evidence type="ECO:0000256" key="4">
    <source>
        <dbReference type="ARBA" id="ARBA00024226"/>
    </source>
</evidence>
<feature type="domain" description="Aldehyde dehydrogenase" evidence="7">
    <location>
        <begin position="24"/>
        <end position="482"/>
    </location>
</feature>
<dbReference type="Proteomes" id="UP000622707">
    <property type="component" value="Unassembled WGS sequence"/>
</dbReference>
<evidence type="ECO:0000313" key="8">
    <source>
        <dbReference type="EMBL" id="MBL0424122.1"/>
    </source>
</evidence>
<comment type="similarity">
    <text evidence="6">Belongs to the aldehyde dehydrogenase family.</text>
</comment>
<dbReference type="InterPro" id="IPR029510">
    <property type="entry name" value="Ald_DH_CS_GLU"/>
</dbReference>
<dbReference type="PROSITE" id="PS00687">
    <property type="entry name" value="ALDEHYDE_DEHYDR_GLU"/>
    <property type="match status" value="1"/>
</dbReference>
<protein>
    <recommendedName>
        <fullName evidence="4">aldehyde dehydrogenase (NAD(+))</fullName>
        <ecNumber evidence="4">1.2.1.3</ecNumber>
    </recommendedName>
</protein>
<dbReference type="InterPro" id="IPR016161">
    <property type="entry name" value="Ald_DH/histidinol_DH"/>
</dbReference>
<evidence type="ECO:0000256" key="3">
    <source>
        <dbReference type="ARBA" id="ARBA00023027"/>
    </source>
</evidence>
<evidence type="ECO:0000259" key="7">
    <source>
        <dbReference type="Pfam" id="PF00171"/>
    </source>
</evidence>
<organism evidence="8 9">
    <name type="scientific">Ramlibacter alkalitolerans</name>
    <dbReference type="NCBI Taxonomy" id="2039631"/>
    <lineage>
        <taxon>Bacteria</taxon>
        <taxon>Pseudomonadati</taxon>
        <taxon>Pseudomonadota</taxon>
        <taxon>Betaproteobacteria</taxon>
        <taxon>Burkholderiales</taxon>
        <taxon>Comamonadaceae</taxon>
        <taxon>Ramlibacter</taxon>
    </lineage>
</organism>
<dbReference type="Gene3D" id="3.40.605.10">
    <property type="entry name" value="Aldehyde Dehydrogenase, Chain A, domain 1"/>
    <property type="match status" value="1"/>
</dbReference>